<comment type="caution">
    <text evidence="3">The sequence shown here is derived from an EMBL/GenBank/DDBJ whole genome shotgun (WGS) entry which is preliminary data.</text>
</comment>
<dbReference type="Pfam" id="PF06863">
    <property type="entry name" value="DUF1254"/>
    <property type="match status" value="1"/>
</dbReference>
<evidence type="ECO:0000313" key="4">
    <source>
        <dbReference type="Proteomes" id="UP001375812"/>
    </source>
</evidence>
<feature type="domain" description="DUF1254" evidence="2">
    <location>
        <begin position="85"/>
        <end position="141"/>
    </location>
</feature>
<dbReference type="Proteomes" id="UP001375812">
    <property type="component" value="Unassembled WGS sequence"/>
</dbReference>
<evidence type="ECO:0000259" key="1">
    <source>
        <dbReference type="Pfam" id="PF06742"/>
    </source>
</evidence>
<dbReference type="RefSeq" id="WP_339561730.1">
    <property type="nucleotide sequence ID" value="NZ_JBBGZH010000002.1"/>
</dbReference>
<accession>A0ABU8PG84</accession>
<dbReference type="InterPro" id="IPR010621">
    <property type="entry name" value="DUF1214"/>
</dbReference>
<dbReference type="Gene3D" id="2.60.40.1610">
    <property type="entry name" value="Domain of unknown function DUF1254"/>
    <property type="match status" value="1"/>
</dbReference>
<keyword evidence="4" id="KW-1185">Reference proteome</keyword>
<dbReference type="InterPro" id="IPR037050">
    <property type="entry name" value="DUF1254_sf"/>
</dbReference>
<feature type="domain" description="DUF1214" evidence="1">
    <location>
        <begin position="270"/>
        <end position="357"/>
    </location>
</feature>
<name>A0ABU8PG84_9HYPH</name>
<dbReference type="PANTHER" id="PTHR36509:SF2">
    <property type="entry name" value="BLL3101 PROTEIN"/>
    <property type="match status" value="1"/>
</dbReference>
<dbReference type="InterPro" id="IPR010679">
    <property type="entry name" value="DUF1254"/>
</dbReference>
<dbReference type="Pfam" id="PF06742">
    <property type="entry name" value="DUF1214"/>
    <property type="match status" value="1"/>
</dbReference>
<gene>
    <name evidence="3" type="ORF">WH297_15320</name>
</gene>
<dbReference type="InterPro" id="IPR037049">
    <property type="entry name" value="DUF1214_C_sf"/>
</dbReference>
<sequence length="374" mass="41105">MNLLAVSGLISVAFCGRDAVVVRLNEEVFMFRWVGINLAVASVMLTGGAYAETTGSKMPVTVDSFVRAETDHYLAANAKDIGSLGQFKHSREPVAIDKQTVIRMNRDTLYSFAVFDLAAGPATISLPDTGKRYMSMMVVDQDHYLPIVAYGTEPVTLTQESVGSRYAFVAVRTLVDPNDLKDLDEVHKLQDAIKVSQKDSGKLDLPNWDDESLTDIRNALLSLAKHQVSYNGSFGARGQVDPIRHLIGTASGWGGIPEKDAMYPSFTPEKNDGKTVYTLDVPKNVPVQAFWSISVYNAKGFFEKNEYSAYSLNSITAKKNSDGSVTAQFGGCDGEITNCLPVVEGWNYTVRLYRPDQSVVSGEWKFPEAKPRLN</sequence>
<dbReference type="EMBL" id="JBBGZH010000002">
    <property type="protein sequence ID" value="MEJ5021091.1"/>
    <property type="molecule type" value="Genomic_DNA"/>
</dbReference>
<evidence type="ECO:0000313" key="3">
    <source>
        <dbReference type="EMBL" id="MEJ5021091.1"/>
    </source>
</evidence>
<proteinExistence type="predicted"/>
<dbReference type="SUPFAM" id="SSF160935">
    <property type="entry name" value="VPA0735-like"/>
    <property type="match status" value="1"/>
</dbReference>
<evidence type="ECO:0000259" key="2">
    <source>
        <dbReference type="Pfam" id="PF06863"/>
    </source>
</evidence>
<dbReference type="PANTHER" id="PTHR36509">
    <property type="entry name" value="BLL3101 PROTEIN"/>
    <property type="match status" value="1"/>
</dbReference>
<dbReference type="Gene3D" id="2.60.120.600">
    <property type="entry name" value="Domain of unknown function DUF1214, C-terminal domain"/>
    <property type="match status" value="1"/>
</dbReference>
<organism evidence="3 4">
    <name type="scientific">Ochrobactrum vermis</name>
    <dbReference type="NCBI Taxonomy" id="1827297"/>
    <lineage>
        <taxon>Bacteria</taxon>
        <taxon>Pseudomonadati</taxon>
        <taxon>Pseudomonadota</taxon>
        <taxon>Alphaproteobacteria</taxon>
        <taxon>Hyphomicrobiales</taxon>
        <taxon>Brucellaceae</taxon>
        <taxon>Brucella/Ochrobactrum group</taxon>
        <taxon>Ochrobactrum</taxon>
    </lineage>
</organism>
<protein>
    <submittedName>
        <fullName evidence="3">DUF1254 domain-containing protein</fullName>
    </submittedName>
</protein>
<reference evidence="3 4" key="1">
    <citation type="submission" date="2023-12" db="EMBL/GenBank/DDBJ databases">
        <title>Gut-associated functions are favored during microbiome assembly across C. elegans life.</title>
        <authorList>
            <person name="Zimmermann J."/>
        </authorList>
    </citation>
    <scope>NUCLEOTIDE SEQUENCE [LARGE SCALE GENOMIC DNA]</scope>
    <source>
        <strain evidence="3 4">MYb71</strain>
    </source>
</reference>